<accession>A0ABM3MKF9</accession>
<dbReference type="Proteomes" id="UP001652740">
    <property type="component" value="Unplaced"/>
</dbReference>
<keyword evidence="2" id="KW-1185">Reference proteome</keyword>
<evidence type="ECO:0000313" key="2">
    <source>
        <dbReference type="Proteomes" id="UP001652740"/>
    </source>
</evidence>
<dbReference type="RefSeq" id="XP_052751864.1">
    <property type="nucleotide sequence ID" value="XM_052895904.1"/>
</dbReference>
<dbReference type="GeneID" id="128200927"/>
<name>A0ABM3MKF9_GALME</name>
<gene>
    <name evidence="3" type="primary">LOC128200927</name>
</gene>
<evidence type="ECO:0000313" key="3">
    <source>
        <dbReference type="RefSeq" id="XP_052751864.1"/>
    </source>
</evidence>
<sequence length="152" mass="16683">MHSLHSRRDEVAARAVMTQILSGHGCFGRYLSNTEECQACGADQDTAEHTLEECPAYADERRDLSAVVGTDLSLPAIVRRMVSSERSWEAMLVFCDAVMSQKEAVERERESAVNPPQTSQTQKKGRAQFRPSSFPTGAGVIPVGSSFNCDIM</sequence>
<feature type="region of interest" description="Disordered" evidence="1">
    <location>
        <begin position="107"/>
        <end position="136"/>
    </location>
</feature>
<proteinExistence type="predicted"/>
<evidence type="ECO:0000256" key="1">
    <source>
        <dbReference type="SAM" id="MobiDB-lite"/>
    </source>
</evidence>
<organism evidence="2 3">
    <name type="scientific">Galleria mellonella</name>
    <name type="common">Greater wax moth</name>
    <dbReference type="NCBI Taxonomy" id="7137"/>
    <lineage>
        <taxon>Eukaryota</taxon>
        <taxon>Metazoa</taxon>
        <taxon>Ecdysozoa</taxon>
        <taxon>Arthropoda</taxon>
        <taxon>Hexapoda</taxon>
        <taxon>Insecta</taxon>
        <taxon>Pterygota</taxon>
        <taxon>Neoptera</taxon>
        <taxon>Endopterygota</taxon>
        <taxon>Lepidoptera</taxon>
        <taxon>Glossata</taxon>
        <taxon>Ditrysia</taxon>
        <taxon>Pyraloidea</taxon>
        <taxon>Pyralidae</taxon>
        <taxon>Galleriinae</taxon>
        <taxon>Galleria</taxon>
    </lineage>
</organism>
<reference evidence="3" key="1">
    <citation type="submission" date="2025-08" db="UniProtKB">
        <authorList>
            <consortium name="RefSeq"/>
        </authorList>
    </citation>
    <scope>IDENTIFICATION</scope>
    <source>
        <tissue evidence="3">Whole larvae</tissue>
    </source>
</reference>
<protein>
    <submittedName>
        <fullName evidence="3">Uncharacterized protein LOC128200927</fullName>
    </submittedName>
</protein>